<dbReference type="PIRSF" id="PIRSF039089">
    <property type="entry name" value="ATP_synthase_gamma"/>
    <property type="match status" value="1"/>
</dbReference>
<dbReference type="AlphaFoldDB" id="A0A8R1XPZ6"/>
<sequence length="342" mass="38341">MWLYDQSDTNQHGFMVCHGQKYAKVCRVNVWDRDWLGKMFGSKLSSLCWGITAIEQRRGFATLKDISIRLKSVRNIQKITKSMKMVSAAKYNKAERELRGARVYGVGALQFYNNIGAAEPTDKPQEETVTSKEKEKRLLVLITSDRGLCGSVHTAVAKEAKRLLTEKASEADYKLVLIGDKAKASMQILHANHVLFSCNEIGRLPPTFEDASIIAAKILSSDFKFDKGFILYNKFRSVVSYKTSIIPMFTLDAIVKQPTMSLYDSIDENVLVDYANFSLAQLLYYALKESAASEQSSRMTAMDSASKNAGEMIDKLTMSFNRTRQSVITRELIEIISGAACV</sequence>
<evidence type="ECO:0000313" key="13">
    <source>
        <dbReference type="Proteomes" id="UP000024404"/>
    </source>
</evidence>
<comment type="subunit">
    <text evidence="11">F-type ATPases have 2 components, CF(1) - the catalytic core - and CF(0) - the membrane proton channel. CF(1) and CF(0) have multiple subunits.</text>
</comment>
<reference evidence="13" key="1">
    <citation type="submission" date="2013-10" db="EMBL/GenBank/DDBJ databases">
        <title>Genome sequencing of Onchocerca volvulus.</title>
        <authorList>
            <person name="Cotton J."/>
            <person name="Tsai J."/>
            <person name="Stanley E."/>
            <person name="Tracey A."/>
            <person name="Holroyd N."/>
            <person name="Lustigman S."/>
            <person name="Berriman M."/>
        </authorList>
    </citation>
    <scope>NUCLEOTIDE SEQUENCE</scope>
</reference>
<accession>A0A8R1XPZ6</accession>
<evidence type="ECO:0000256" key="1">
    <source>
        <dbReference type="ARBA" id="ARBA00004637"/>
    </source>
</evidence>
<dbReference type="GO" id="GO:0046933">
    <property type="term" value="F:proton-transporting ATP synthase activity, rotational mechanism"/>
    <property type="evidence" value="ECO:0007669"/>
    <property type="project" value="InterPro"/>
</dbReference>
<dbReference type="FunFam" id="3.40.1380.10:FF:000003">
    <property type="entry name" value="ATP synthase subunit gamma"/>
    <property type="match status" value="1"/>
</dbReference>
<keyword evidence="13" id="KW-1185">Reference proteome</keyword>
<dbReference type="Pfam" id="PF00231">
    <property type="entry name" value="ATP-synt"/>
    <property type="match status" value="1"/>
</dbReference>
<dbReference type="Gene3D" id="3.40.1380.10">
    <property type="match status" value="1"/>
</dbReference>
<evidence type="ECO:0000256" key="3">
    <source>
        <dbReference type="ARBA" id="ARBA00022448"/>
    </source>
</evidence>
<keyword evidence="7" id="KW-0496">Mitochondrion</keyword>
<dbReference type="OMA" id="MQITSAM"/>
<comment type="similarity">
    <text evidence="2 11">Belongs to the ATPase gamma chain family.</text>
</comment>
<keyword evidence="4 11" id="KW-0375">Hydrogen ion transport</keyword>
<dbReference type="PANTHER" id="PTHR11693:SF22">
    <property type="entry name" value="ATP SYNTHASE SUBUNIT GAMMA, MITOCHONDRIAL"/>
    <property type="match status" value="1"/>
</dbReference>
<dbReference type="GO" id="GO:0005743">
    <property type="term" value="C:mitochondrial inner membrane"/>
    <property type="evidence" value="ECO:0007669"/>
    <property type="project" value="UniProtKB-SubCell"/>
</dbReference>
<keyword evidence="9 11" id="KW-0139">CF(1)</keyword>
<dbReference type="CDD" id="cd12151">
    <property type="entry name" value="F1-ATPase_gamma"/>
    <property type="match status" value="1"/>
</dbReference>
<evidence type="ECO:0000256" key="2">
    <source>
        <dbReference type="ARBA" id="ARBA00007681"/>
    </source>
</evidence>
<dbReference type="PRINTS" id="PR00126">
    <property type="entry name" value="ATPASEGAMMA"/>
</dbReference>
<evidence type="ECO:0000256" key="9">
    <source>
        <dbReference type="ARBA" id="ARBA00023196"/>
    </source>
</evidence>
<dbReference type="Proteomes" id="UP000024404">
    <property type="component" value="Unassembled WGS sequence"/>
</dbReference>
<dbReference type="GO" id="GO:0045259">
    <property type="term" value="C:proton-transporting ATP synthase complex"/>
    <property type="evidence" value="ECO:0007669"/>
    <property type="project" value="UniProtKB-KW"/>
</dbReference>
<reference evidence="12" key="2">
    <citation type="submission" date="2022-06" db="UniProtKB">
        <authorList>
            <consortium name="EnsemblMetazoa"/>
        </authorList>
    </citation>
    <scope>IDENTIFICATION</scope>
</reference>
<evidence type="ECO:0000256" key="10">
    <source>
        <dbReference type="ARBA" id="ARBA00023310"/>
    </source>
</evidence>
<proteinExistence type="inferred from homology"/>
<evidence type="ECO:0000256" key="6">
    <source>
        <dbReference type="ARBA" id="ARBA00023065"/>
    </source>
</evidence>
<dbReference type="EMBL" id="CMVM020000350">
    <property type="status" value="NOT_ANNOTATED_CDS"/>
    <property type="molecule type" value="Genomic_DNA"/>
</dbReference>
<keyword evidence="5" id="KW-0999">Mitochondrion inner membrane</keyword>
<dbReference type="FunFam" id="1.10.287.80:FF:000013">
    <property type="entry name" value="ATP synthase subunit gamma, mitochondrial"/>
    <property type="match status" value="1"/>
</dbReference>
<organism evidence="12 13">
    <name type="scientific">Onchocerca volvulus</name>
    <dbReference type="NCBI Taxonomy" id="6282"/>
    <lineage>
        <taxon>Eukaryota</taxon>
        <taxon>Metazoa</taxon>
        <taxon>Ecdysozoa</taxon>
        <taxon>Nematoda</taxon>
        <taxon>Chromadorea</taxon>
        <taxon>Rhabditida</taxon>
        <taxon>Spirurina</taxon>
        <taxon>Spiruromorpha</taxon>
        <taxon>Filarioidea</taxon>
        <taxon>Onchocercidae</taxon>
        <taxon>Onchocerca</taxon>
    </lineage>
</organism>
<dbReference type="InterPro" id="IPR035968">
    <property type="entry name" value="ATP_synth_F1_ATPase_gsu"/>
</dbReference>
<dbReference type="NCBIfam" id="TIGR01146">
    <property type="entry name" value="ATPsyn_F1gamma"/>
    <property type="match status" value="1"/>
</dbReference>
<evidence type="ECO:0000256" key="7">
    <source>
        <dbReference type="ARBA" id="ARBA00023128"/>
    </source>
</evidence>
<protein>
    <recommendedName>
        <fullName evidence="11">ATP synthase subunit gamma</fullName>
    </recommendedName>
</protein>
<dbReference type="PANTHER" id="PTHR11693">
    <property type="entry name" value="ATP SYNTHASE GAMMA CHAIN"/>
    <property type="match status" value="1"/>
</dbReference>
<dbReference type="Gene3D" id="1.10.287.80">
    <property type="entry name" value="ATP synthase, gamma subunit, helix hairpin domain"/>
    <property type="match status" value="1"/>
</dbReference>
<keyword evidence="3 11" id="KW-0813">Transport</keyword>
<keyword evidence="8" id="KW-0472">Membrane</keyword>
<keyword evidence="10 11" id="KW-0066">ATP synthesis</keyword>
<evidence type="ECO:0000256" key="5">
    <source>
        <dbReference type="ARBA" id="ARBA00022792"/>
    </source>
</evidence>
<evidence type="ECO:0000256" key="11">
    <source>
        <dbReference type="RuleBase" id="RU004001"/>
    </source>
</evidence>
<evidence type="ECO:0000313" key="12">
    <source>
        <dbReference type="EnsemblMetazoa" id="OVOC11295.1"/>
    </source>
</evidence>
<evidence type="ECO:0000256" key="8">
    <source>
        <dbReference type="ARBA" id="ARBA00023136"/>
    </source>
</evidence>
<dbReference type="EnsemblMetazoa" id="OVOC11295.1">
    <property type="protein sequence ID" value="OVOC11295.1"/>
    <property type="gene ID" value="WBGene00248104"/>
</dbReference>
<name>A0A8R1XPZ6_ONCVO</name>
<keyword evidence="6 11" id="KW-0406">Ion transport</keyword>
<evidence type="ECO:0000256" key="4">
    <source>
        <dbReference type="ARBA" id="ARBA00022781"/>
    </source>
</evidence>
<dbReference type="InterPro" id="IPR000131">
    <property type="entry name" value="ATP_synth_F1_gsu"/>
</dbReference>
<comment type="subcellular location">
    <subcellularLocation>
        <location evidence="1">Mitochondrion inner membrane</location>
        <topology evidence="1">Peripheral membrane protein</topology>
    </subcellularLocation>
</comment>
<dbReference type="SUPFAM" id="SSF52943">
    <property type="entry name" value="ATP synthase (F1-ATPase), gamma subunit"/>
    <property type="match status" value="1"/>
</dbReference>